<dbReference type="Proteomes" id="UP000789405">
    <property type="component" value="Unassembled WGS sequence"/>
</dbReference>
<dbReference type="EMBL" id="CAJVPY010012039">
    <property type="protein sequence ID" value="CAG8731377.1"/>
    <property type="molecule type" value="Genomic_DNA"/>
</dbReference>
<dbReference type="OrthoDB" id="2440628at2759"/>
<evidence type="ECO:0000256" key="1">
    <source>
        <dbReference type="SAM" id="Phobius"/>
    </source>
</evidence>
<evidence type="ECO:0000313" key="3">
    <source>
        <dbReference type="Proteomes" id="UP000789405"/>
    </source>
</evidence>
<proteinExistence type="predicted"/>
<evidence type="ECO:0000313" key="2">
    <source>
        <dbReference type="EMBL" id="CAG8731377.1"/>
    </source>
</evidence>
<dbReference type="AlphaFoldDB" id="A0A9N9NEY9"/>
<feature type="non-terminal residue" evidence="2">
    <location>
        <position position="148"/>
    </location>
</feature>
<feature type="transmembrane region" description="Helical" evidence="1">
    <location>
        <begin position="80"/>
        <end position="102"/>
    </location>
</feature>
<reference evidence="2" key="1">
    <citation type="submission" date="2021-06" db="EMBL/GenBank/DDBJ databases">
        <authorList>
            <person name="Kallberg Y."/>
            <person name="Tangrot J."/>
            <person name="Rosling A."/>
        </authorList>
    </citation>
    <scope>NUCLEOTIDE SEQUENCE</scope>
    <source>
        <strain evidence="2">MA453B</strain>
    </source>
</reference>
<name>A0A9N9NEY9_9GLOM</name>
<accession>A0A9N9NEY9</accession>
<feature type="transmembrane region" description="Helical" evidence="1">
    <location>
        <begin position="128"/>
        <end position="147"/>
    </location>
</feature>
<sequence>MDEVKHYSSQETSSSVEVAVDITSTSNTFGKDIVEIPFSCDININKTYYEAWNEIIKSSKNETKYNIQDYSSKVFAPWSIILWSISNALCAILISIFIGMVYGPYCHIPYLSDAEYDDSLAYFNCKQAHLYLLTLLLTISGLAVFRLF</sequence>
<organism evidence="2 3">
    <name type="scientific">Dentiscutata erythropus</name>
    <dbReference type="NCBI Taxonomy" id="1348616"/>
    <lineage>
        <taxon>Eukaryota</taxon>
        <taxon>Fungi</taxon>
        <taxon>Fungi incertae sedis</taxon>
        <taxon>Mucoromycota</taxon>
        <taxon>Glomeromycotina</taxon>
        <taxon>Glomeromycetes</taxon>
        <taxon>Diversisporales</taxon>
        <taxon>Gigasporaceae</taxon>
        <taxon>Dentiscutata</taxon>
    </lineage>
</organism>
<keyword evidence="3" id="KW-1185">Reference proteome</keyword>
<keyword evidence="1" id="KW-1133">Transmembrane helix</keyword>
<keyword evidence="1" id="KW-0472">Membrane</keyword>
<gene>
    <name evidence="2" type="ORF">DERYTH_LOCUS15154</name>
</gene>
<protein>
    <submittedName>
        <fullName evidence="2">27644_t:CDS:1</fullName>
    </submittedName>
</protein>
<keyword evidence="1" id="KW-0812">Transmembrane</keyword>
<comment type="caution">
    <text evidence="2">The sequence shown here is derived from an EMBL/GenBank/DDBJ whole genome shotgun (WGS) entry which is preliminary data.</text>
</comment>